<protein>
    <recommendedName>
        <fullName evidence="5">Charged multivesicular body protein 7</fullName>
    </recommendedName>
</protein>
<feature type="compositionally biased region" description="Basic and acidic residues" evidence="2">
    <location>
        <begin position="419"/>
        <end position="432"/>
    </location>
</feature>
<accession>A0A7J6FM81</accession>
<dbReference type="GO" id="GO:0006900">
    <property type="term" value="P:vesicle budding from membrane"/>
    <property type="evidence" value="ECO:0007669"/>
    <property type="project" value="TreeGrafter"/>
</dbReference>
<dbReference type="Gene3D" id="6.10.140.1230">
    <property type="match status" value="1"/>
</dbReference>
<proteinExistence type="predicted"/>
<evidence type="ECO:0008006" key="5">
    <source>
        <dbReference type="Google" id="ProtNLM"/>
    </source>
</evidence>
<feature type="coiled-coil region" evidence="1">
    <location>
        <begin position="311"/>
        <end position="345"/>
    </location>
</feature>
<reference evidence="3 4" key="1">
    <citation type="journal article" date="2020" name="bioRxiv">
        <title>Sequence and annotation of 42 cannabis genomes reveals extensive copy number variation in cannabinoid synthesis and pathogen resistance genes.</title>
        <authorList>
            <person name="Mckernan K.J."/>
            <person name="Helbert Y."/>
            <person name="Kane L.T."/>
            <person name="Ebling H."/>
            <person name="Zhang L."/>
            <person name="Liu B."/>
            <person name="Eaton Z."/>
            <person name="Mclaughlin S."/>
            <person name="Kingan S."/>
            <person name="Baybayan P."/>
            <person name="Concepcion G."/>
            <person name="Jordan M."/>
            <person name="Riva A."/>
            <person name="Barbazuk W."/>
            <person name="Harkins T."/>
        </authorList>
    </citation>
    <scope>NUCLEOTIDE SEQUENCE [LARGE SCALE GENOMIC DNA]</scope>
    <source>
        <strain evidence="4">cv. Jamaican Lion 4</strain>
        <tissue evidence="3">Leaf</tissue>
    </source>
</reference>
<dbReference type="GO" id="GO:0005771">
    <property type="term" value="C:multivesicular body"/>
    <property type="evidence" value="ECO:0007669"/>
    <property type="project" value="TreeGrafter"/>
</dbReference>
<dbReference type="Pfam" id="PF25880">
    <property type="entry name" value="WHD_CHMP7_1st"/>
    <property type="match status" value="1"/>
</dbReference>
<gene>
    <name evidence="3" type="ORF">G4B88_030849</name>
</gene>
<dbReference type="AlphaFoldDB" id="A0A7J6FM81"/>
<evidence type="ECO:0000313" key="4">
    <source>
        <dbReference type="Proteomes" id="UP000583929"/>
    </source>
</evidence>
<sequence length="432" mass="48422">MSIREFILQEVPDWDDELLVRARFKAFSGQRSDWQPIFLFWRDLIINIARHFRLPLLRPSQVKDWFNRGGLTPLCLDHVLLVMYNEGDIVPSEQLVDPTTGQLSQIFRKVRNLIVRPITTPQPINAQDVFVVMSVMKDKATQVVNLLSQTHWTCSCIVTMGKFREICGGRTDESSALLSFLSSQGKARHLSVKRGDIIQGVKVSLSESPVSSISSLDYDVLHLIWTTEKLEQQLLVIDQRCERSRKSAIASMNSGNKNVALRHMRALKLANDSREKCTTLLNRVEEVLTVIGNAESTKKVTEAIQIGAEAIKSNKMSVEEVQHSLEELEESIDLQKQVENALESTPLYTSVEDEDIEEEFSKLELEFGGEDIHQPIPKVVANSTVEETEGSESTESLTDLFSNLKVADGSSSSAAHENVAAKETKTLELEAA</sequence>
<feature type="region of interest" description="Disordered" evidence="2">
    <location>
        <begin position="409"/>
        <end position="432"/>
    </location>
</feature>
<evidence type="ECO:0000256" key="1">
    <source>
        <dbReference type="SAM" id="Coils"/>
    </source>
</evidence>
<comment type="caution">
    <text evidence="3">The sequence shown here is derived from an EMBL/GenBank/DDBJ whole genome shotgun (WGS) entry which is preliminary data.</text>
</comment>
<keyword evidence="4" id="KW-1185">Reference proteome</keyword>
<dbReference type="Proteomes" id="UP000583929">
    <property type="component" value="Unassembled WGS sequence"/>
</dbReference>
<evidence type="ECO:0000256" key="2">
    <source>
        <dbReference type="SAM" id="MobiDB-lite"/>
    </source>
</evidence>
<organism evidence="3 4">
    <name type="scientific">Cannabis sativa</name>
    <name type="common">Hemp</name>
    <name type="synonym">Marijuana</name>
    <dbReference type="NCBI Taxonomy" id="3483"/>
    <lineage>
        <taxon>Eukaryota</taxon>
        <taxon>Viridiplantae</taxon>
        <taxon>Streptophyta</taxon>
        <taxon>Embryophyta</taxon>
        <taxon>Tracheophyta</taxon>
        <taxon>Spermatophyta</taxon>
        <taxon>Magnoliopsida</taxon>
        <taxon>eudicotyledons</taxon>
        <taxon>Gunneridae</taxon>
        <taxon>Pentapetalae</taxon>
        <taxon>rosids</taxon>
        <taxon>fabids</taxon>
        <taxon>Rosales</taxon>
        <taxon>Cannabaceae</taxon>
        <taxon>Cannabis</taxon>
    </lineage>
</organism>
<keyword evidence="1" id="KW-0175">Coiled coil</keyword>
<dbReference type="GO" id="GO:0032511">
    <property type="term" value="P:late endosome to vacuole transport via multivesicular body sorting pathway"/>
    <property type="evidence" value="ECO:0007669"/>
    <property type="project" value="TreeGrafter"/>
</dbReference>
<dbReference type="GO" id="GO:0009898">
    <property type="term" value="C:cytoplasmic side of plasma membrane"/>
    <property type="evidence" value="ECO:0007669"/>
    <property type="project" value="TreeGrafter"/>
</dbReference>
<name>A0A7J6FM81_CANSA</name>
<dbReference type="EMBL" id="JAATIQ010000193">
    <property type="protein sequence ID" value="KAF4371745.1"/>
    <property type="molecule type" value="Genomic_DNA"/>
</dbReference>
<dbReference type="PANTHER" id="PTHR22761">
    <property type="entry name" value="CHARGED MULTIVESICULAR BODY PROTEIN"/>
    <property type="match status" value="1"/>
</dbReference>
<dbReference type="Pfam" id="PF03357">
    <property type="entry name" value="Snf7"/>
    <property type="match status" value="1"/>
</dbReference>
<dbReference type="InterPro" id="IPR005024">
    <property type="entry name" value="Snf7_fam"/>
</dbReference>
<dbReference type="GO" id="GO:0000815">
    <property type="term" value="C:ESCRT III complex"/>
    <property type="evidence" value="ECO:0007669"/>
    <property type="project" value="TreeGrafter"/>
</dbReference>
<dbReference type="PANTHER" id="PTHR22761:SF7">
    <property type="entry name" value="SNF7 FAMILY PROTEIN"/>
    <property type="match status" value="1"/>
</dbReference>
<evidence type="ECO:0000313" key="3">
    <source>
        <dbReference type="EMBL" id="KAF4371745.1"/>
    </source>
</evidence>